<organism evidence="1 2">
    <name type="scientific">Paramecium sonneborni</name>
    <dbReference type="NCBI Taxonomy" id="65129"/>
    <lineage>
        <taxon>Eukaryota</taxon>
        <taxon>Sar</taxon>
        <taxon>Alveolata</taxon>
        <taxon>Ciliophora</taxon>
        <taxon>Intramacronucleata</taxon>
        <taxon>Oligohymenophorea</taxon>
        <taxon>Peniculida</taxon>
        <taxon>Parameciidae</taxon>
        <taxon>Paramecium</taxon>
    </lineage>
</organism>
<keyword evidence="2" id="KW-1185">Reference proteome</keyword>
<proteinExistence type="predicted"/>
<dbReference type="Proteomes" id="UP000692954">
    <property type="component" value="Unassembled WGS sequence"/>
</dbReference>
<gene>
    <name evidence="1" type="ORF">PSON_ATCC_30995.1.T2590010</name>
</gene>
<evidence type="ECO:0000313" key="2">
    <source>
        <dbReference type="Proteomes" id="UP000692954"/>
    </source>
</evidence>
<reference evidence="1" key="1">
    <citation type="submission" date="2021-01" db="EMBL/GenBank/DDBJ databases">
        <authorList>
            <consortium name="Genoscope - CEA"/>
            <person name="William W."/>
        </authorList>
    </citation>
    <scope>NUCLEOTIDE SEQUENCE</scope>
</reference>
<protein>
    <submittedName>
        <fullName evidence="1">Uncharacterized protein</fullName>
    </submittedName>
</protein>
<comment type="caution">
    <text evidence="1">The sequence shown here is derived from an EMBL/GenBank/DDBJ whole genome shotgun (WGS) entry which is preliminary data.</text>
</comment>
<name>A0A8S1RPF7_9CILI</name>
<sequence length="76" mass="9119">MDLVLKIVWAFKLYILFTYEQYRPIQLYQVVVILLQNFGLNKINGYSNRAQLITLKMFILQTQMNKMKMKQSLQIS</sequence>
<dbReference type="EMBL" id="CAJJDN010000259">
    <property type="protein sequence ID" value="CAD8130056.1"/>
    <property type="molecule type" value="Genomic_DNA"/>
</dbReference>
<dbReference type="AlphaFoldDB" id="A0A8S1RPF7"/>
<evidence type="ECO:0000313" key="1">
    <source>
        <dbReference type="EMBL" id="CAD8130056.1"/>
    </source>
</evidence>
<accession>A0A8S1RPF7</accession>